<evidence type="ECO:0000313" key="2">
    <source>
        <dbReference type="Proteomes" id="UP001073227"/>
    </source>
</evidence>
<evidence type="ECO:0000313" key="1">
    <source>
        <dbReference type="EMBL" id="MCY0150686.1"/>
    </source>
</evidence>
<organism evidence="1 2">
    <name type="scientific">Hoeflea algicola</name>
    <dbReference type="NCBI Taxonomy" id="2983763"/>
    <lineage>
        <taxon>Bacteria</taxon>
        <taxon>Pseudomonadati</taxon>
        <taxon>Pseudomonadota</taxon>
        <taxon>Alphaproteobacteria</taxon>
        <taxon>Hyphomicrobiales</taxon>
        <taxon>Rhizobiaceae</taxon>
        <taxon>Hoeflea</taxon>
    </lineage>
</organism>
<proteinExistence type="predicted"/>
<protein>
    <submittedName>
        <fullName evidence="1">Uncharacterized protein</fullName>
    </submittedName>
</protein>
<reference evidence="1" key="1">
    <citation type="submission" date="2022-10" db="EMBL/GenBank/DDBJ databases">
        <title>Hoeflea sp. G2-23, isolated from marine algae.</title>
        <authorList>
            <person name="Kristyanto S."/>
            <person name="Kim J.M."/>
            <person name="Jeon C.O."/>
        </authorList>
    </citation>
    <scope>NUCLEOTIDE SEQUENCE</scope>
    <source>
        <strain evidence="1">G2-23</strain>
    </source>
</reference>
<comment type="caution">
    <text evidence="1">The sequence shown here is derived from an EMBL/GenBank/DDBJ whole genome shotgun (WGS) entry which is preliminary data.</text>
</comment>
<gene>
    <name evidence="1" type="ORF">OEG84_24040</name>
</gene>
<sequence length="40" mass="4691">MIRHLKNARDTTVKSRSQAMVTLKTSICVTRWIKSEEKSR</sequence>
<dbReference type="EMBL" id="JAOVZR010000003">
    <property type="protein sequence ID" value="MCY0150686.1"/>
    <property type="molecule type" value="Genomic_DNA"/>
</dbReference>
<name>A0ABT3ZFV5_9HYPH</name>
<dbReference type="RefSeq" id="WP_267656405.1">
    <property type="nucleotide sequence ID" value="NZ_JAOVZR010000003.1"/>
</dbReference>
<accession>A0ABT3ZFV5</accession>
<dbReference type="Proteomes" id="UP001073227">
    <property type="component" value="Unassembled WGS sequence"/>
</dbReference>
<keyword evidence="2" id="KW-1185">Reference proteome</keyword>